<evidence type="ECO:0000313" key="2">
    <source>
        <dbReference type="Proteomes" id="UP000275727"/>
    </source>
</evidence>
<evidence type="ECO:0008006" key="3">
    <source>
        <dbReference type="Google" id="ProtNLM"/>
    </source>
</evidence>
<sequence>MPRNCGRRRGIAGRRSRGAPLRKGYIGIDSDQSIAAEMDHAKYPARIIEKVIGGNFDRLFREVWAGHKPVSTD</sequence>
<proteinExistence type="predicted"/>
<reference evidence="1 2" key="1">
    <citation type="submission" date="2018-06" db="EMBL/GenBank/DDBJ databases">
        <title>Complete Genome Sequence of the Microcystin-Degrading Bacterium Sphingosinicella microcystinivorans Strain B-9.</title>
        <authorList>
            <person name="Jin H."/>
            <person name="Nishizawa T."/>
            <person name="Guo Y."/>
            <person name="Nishizawa A."/>
            <person name="Park H."/>
            <person name="Kato H."/>
            <person name="Tsuji K."/>
            <person name="Harada K."/>
        </authorList>
    </citation>
    <scope>NUCLEOTIDE SEQUENCE [LARGE SCALE GENOMIC DNA]</scope>
    <source>
        <strain evidence="1 2">B9</strain>
    </source>
</reference>
<protein>
    <recommendedName>
        <fullName evidence="3">Membrane dipeptidase (Peptidase family M19)</fullName>
    </recommendedName>
</protein>
<dbReference type="EMBL" id="AP018711">
    <property type="protein sequence ID" value="BBE34427.1"/>
    <property type="molecule type" value="Genomic_DNA"/>
</dbReference>
<evidence type="ECO:0000313" key="1">
    <source>
        <dbReference type="EMBL" id="BBE34427.1"/>
    </source>
</evidence>
<accession>A0AAD1D6S2</accession>
<dbReference type="Proteomes" id="UP000275727">
    <property type="component" value="Chromosome"/>
</dbReference>
<dbReference type="AlphaFoldDB" id="A0AAD1D6S2"/>
<organism evidence="1 2">
    <name type="scientific">Sphingosinicella microcystinivorans</name>
    <dbReference type="NCBI Taxonomy" id="335406"/>
    <lineage>
        <taxon>Bacteria</taxon>
        <taxon>Pseudomonadati</taxon>
        <taxon>Pseudomonadota</taxon>
        <taxon>Alphaproteobacteria</taxon>
        <taxon>Sphingomonadales</taxon>
        <taxon>Sphingosinicellaceae</taxon>
        <taxon>Sphingosinicella</taxon>
    </lineage>
</organism>
<name>A0AAD1D6S2_SPHMI</name>
<dbReference type="KEGG" id="smic:SmB9_20850"/>
<gene>
    <name evidence="1" type="ORF">SmB9_20850</name>
</gene>